<evidence type="ECO:0000256" key="5">
    <source>
        <dbReference type="ARBA" id="ARBA00023125"/>
    </source>
</evidence>
<reference evidence="8" key="2">
    <citation type="journal article" date="2021" name="PeerJ">
        <title>Extensive microbial diversity within the chicken gut microbiome revealed by metagenomics and culture.</title>
        <authorList>
            <person name="Gilroy R."/>
            <person name="Ravi A."/>
            <person name="Getino M."/>
            <person name="Pursley I."/>
            <person name="Horton D.L."/>
            <person name="Alikhan N.F."/>
            <person name="Baker D."/>
            <person name="Gharbi K."/>
            <person name="Hall N."/>
            <person name="Watson M."/>
            <person name="Adriaenssens E.M."/>
            <person name="Foster-Nyarko E."/>
            <person name="Jarju S."/>
            <person name="Secka A."/>
            <person name="Antonio M."/>
            <person name="Oren A."/>
            <person name="Chaudhuri R.R."/>
            <person name="La Ragione R."/>
            <person name="Hildebrand F."/>
            <person name="Pallen M.J."/>
        </authorList>
    </citation>
    <scope>NUCLEOTIDE SEQUENCE</scope>
    <source>
        <strain evidence="8">18911</strain>
    </source>
</reference>
<dbReference type="Gene3D" id="3.40.1170.10">
    <property type="entry name" value="DNA repair protein MutS, domain I"/>
    <property type="match status" value="1"/>
</dbReference>
<evidence type="ECO:0000256" key="1">
    <source>
        <dbReference type="ARBA" id="ARBA00006271"/>
    </source>
</evidence>
<keyword evidence="6" id="KW-0234">DNA repair</keyword>
<dbReference type="SUPFAM" id="SSF53150">
    <property type="entry name" value="DNA repair protein MutS, domain II"/>
    <property type="match status" value="1"/>
</dbReference>
<comment type="caution">
    <text evidence="8">The sequence shown here is derived from an EMBL/GenBank/DDBJ whole genome shotgun (WGS) entry which is preliminary data.</text>
</comment>
<dbReference type="PANTHER" id="PTHR11361">
    <property type="entry name" value="DNA MISMATCH REPAIR PROTEIN MUTS FAMILY MEMBER"/>
    <property type="match status" value="1"/>
</dbReference>
<dbReference type="PANTHER" id="PTHR11361:SF34">
    <property type="entry name" value="DNA MISMATCH REPAIR PROTEIN MSH1, MITOCHONDRIAL"/>
    <property type="match status" value="1"/>
</dbReference>
<proteinExistence type="inferred from homology"/>
<keyword evidence="4" id="KW-0067">ATP-binding</keyword>
<dbReference type="EMBL" id="DVNF01000111">
    <property type="protein sequence ID" value="HIU60485.1"/>
    <property type="molecule type" value="Genomic_DNA"/>
</dbReference>
<evidence type="ECO:0000259" key="7">
    <source>
        <dbReference type="SMART" id="SM00533"/>
    </source>
</evidence>
<name>A0A9D1SHS7_9FIRM</name>
<keyword evidence="2" id="KW-0547">Nucleotide-binding</keyword>
<dbReference type="SUPFAM" id="SSF55271">
    <property type="entry name" value="DNA repair protein MutS, domain I"/>
    <property type="match status" value="1"/>
</dbReference>
<dbReference type="Gene3D" id="1.10.1420.10">
    <property type="match status" value="2"/>
</dbReference>
<dbReference type="Pfam" id="PF05192">
    <property type="entry name" value="MutS_III"/>
    <property type="match status" value="1"/>
</dbReference>
<dbReference type="Proteomes" id="UP000824094">
    <property type="component" value="Unassembled WGS sequence"/>
</dbReference>
<dbReference type="InterPro" id="IPR045076">
    <property type="entry name" value="MutS"/>
</dbReference>
<protein>
    <submittedName>
        <fullName evidence="8">DNA mismatch repair protein MutS</fullName>
    </submittedName>
</protein>
<dbReference type="GO" id="GO:0140664">
    <property type="term" value="F:ATP-dependent DNA damage sensor activity"/>
    <property type="evidence" value="ECO:0007669"/>
    <property type="project" value="InterPro"/>
</dbReference>
<dbReference type="NCBIfam" id="NF003810">
    <property type="entry name" value="PRK05399.1"/>
    <property type="match status" value="1"/>
</dbReference>
<dbReference type="Pfam" id="PF01624">
    <property type="entry name" value="MutS_I"/>
    <property type="match status" value="1"/>
</dbReference>
<keyword evidence="3" id="KW-0227">DNA damage</keyword>
<dbReference type="GO" id="GO:0006298">
    <property type="term" value="P:mismatch repair"/>
    <property type="evidence" value="ECO:0007669"/>
    <property type="project" value="InterPro"/>
</dbReference>
<reference evidence="8" key="1">
    <citation type="submission" date="2020-10" db="EMBL/GenBank/DDBJ databases">
        <authorList>
            <person name="Gilroy R."/>
        </authorList>
    </citation>
    <scope>NUCLEOTIDE SEQUENCE</scope>
    <source>
        <strain evidence="8">18911</strain>
    </source>
</reference>
<dbReference type="GO" id="GO:0005524">
    <property type="term" value="F:ATP binding"/>
    <property type="evidence" value="ECO:0007669"/>
    <property type="project" value="UniProtKB-KW"/>
</dbReference>
<accession>A0A9D1SHS7</accession>
<dbReference type="InterPro" id="IPR007860">
    <property type="entry name" value="DNA_mmatch_repair_MutS_con_dom"/>
</dbReference>
<dbReference type="GO" id="GO:0030983">
    <property type="term" value="F:mismatched DNA binding"/>
    <property type="evidence" value="ECO:0007669"/>
    <property type="project" value="InterPro"/>
</dbReference>
<gene>
    <name evidence="8" type="primary">mutS</name>
    <name evidence="8" type="ORF">IAB05_03715</name>
</gene>
<evidence type="ECO:0000313" key="8">
    <source>
        <dbReference type="EMBL" id="HIU60485.1"/>
    </source>
</evidence>
<dbReference type="GO" id="GO:0005829">
    <property type="term" value="C:cytosol"/>
    <property type="evidence" value="ECO:0007669"/>
    <property type="project" value="TreeGrafter"/>
</dbReference>
<dbReference type="InterPro" id="IPR016151">
    <property type="entry name" value="DNA_mismatch_repair_MutS_N"/>
</dbReference>
<dbReference type="InterPro" id="IPR036678">
    <property type="entry name" value="MutS_con_dom_sf"/>
</dbReference>
<dbReference type="Gene3D" id="3.30.420.110">
    <property type="entry name" value="MutS, connector domain"/>
    <property type="match status" value="1"/>
</dbReference>
<feature type="domain" description="DNA mismatch repair protein MutS core" evidence="7">
    <location>
        <begin position="288"/>
        <end position="487"/>
    </location>
</feature>
<sequence>MKAQNKMSPMMTHYLSVKEKYPDTILMYRLGDFYEMFFDDAKEASKLLDLTLTGRDCGLEERAPMCGVPYHAVDNYIARLIKAGKKVAICEQLTAPGDQKGMVKRDVVRVLTAGTVTGDQMIEADDFNYLAAYIQTGDREGLAWLDLTTGECAVYKGGKISATDKLLTLAPKEIIANEKGRDALMNSDAVESGKLPKPGAHYEYAFSEENAEDTLKKFFGVYSLSALGLERGAAVMALGGLIDYVTATQKQHLDHIETPKIIDDAEEMFIDFNTVRNLELTETLFDRSKNGSLLGVLDKTCTNMGARALKHAILHPFSKLSDIEKRLDAVQEIVEKPKNGVELREILKNVRDIERLRNKIAYNTINPRECRAILYSLEAITALKQALKPFKSAKLASIYEIIDPLDELQETLSAVLSDEPPVSVSDGGVVREGYSEELDKLRHAKSSAKDWLSAYEAKERENTGIKQLKVGYNKVFGYYIEVSNSNL</sequence>
<evidence type="ECO:0000256" key="6">
    <source>
        <dbReference type="ARBA" id="ARBA00023204"/>
    </source>
</evidence>
<feature type="non-terminal residue" evidence="8">
    <location>
        <position position="487"/>
    </location>
</feature>
<evidence type="ECO:0000313" key="9">
    <source>
        <dbReference type="Proteomes" id="UP000824094"/>
    </source>
</evidence>
<dbReference type="InterPro" id="IPR007695">
    <property type="entry name" value="DNA_mismatch_repair_MutS-lik_N"/>
</dbReference>
<keyword evidence="5" id="KW-0238">DNA-binding</keyword>
<dbReference type="InterPro" id="IPR036187">
    <property type="entry name" value="DNA_mismatch_repair_MutS_sf"/>
</dbReference>
<dbReference type="Pfam" id="PF05188">
    <property type="entry name" value="MutS_II"/>
    <property type="match status" value="1"/>
</dbReference>
<evidence type="ECO:0000256" key="4">
    <source>
        <dbReference type="ARBA" id="ARBA00022840"/>
    </source>
</evidence>
<evidence type="ECO:0000256" key="3">
    <source>
        <dbReference type="ARBA" id="ARBA00022763"/>
    </source>
</evidence>
<evidence type="ECO:0000256" key="2">
    <source>
        <dbReference type="ARBA" id="ARBA00022741"/>
    </source>
</evidence>
<dbReference type="SUPFAM" id="SSF48334">
    <property type="entry name" value="DNA repair protein MutS, domain III"/>
    <property type="match status" value="1"/>
</dbReference>
<organism evidence="8 9">
    <name type="scientific">Candidatus Stercoripulliclostridium merdigallinarum</name>
    <dbReference type="NCBI Taxonomy" id="2840951"/>
    <lineage>
        <taxon>Bacteria</taxon>
        <taxon>Bacillati</taxon>
        <taxon>Bacillota</taxon>
        <taxon>Clostridia</taxon>
        <taxon>Eubacteriales</taxon>
        <taxon>Candidatus Stercoripulliclostridium</taxon>
    </lineage>
</organism>
<dbReference type="AlphaFoldDB" id="A0A9D1SHS7"/>
<dbReference type="FunFam" id="3.40.1170.10:FF:000001">
    <property type="entry name" value="DNA mismatch repair protein MutS"/>
    <property type="match status" value="1"/>
</dbReference>
<dbReference type="SMART" id="SM00533">
    <property type="entry name" value="MUTSd"/>
    <property type="match status" value="1"/>
</dbReference>
<dbReference type="InterPro" id="IPR007696">
    <property type="entry name" value="DNA_mismatch_repair_MutS_core"/>
</dbReference>
<comment type="similarity">
    <text evidence="1">Belongs to the DNA mismatch repair MutS family.</text>
</comment>